<comment type="caution">
    <text evidence="1">The sequence shown here is derived from an EMBL/GenBank/DDBJ whole genome shotgun (WGS) entry which is preliminary data.</text>
</comment>
<evidence type="ECO:0000313" key="2">
    <source>
        <dbReference type="Proteomes" id="UP001139054"/>
    </source>
</evidence>
<proteinExistence type="predicted"/>
<organism evidence="1 2">
    <name type="scientific">Bradyrhizobium zhengyangense</name>
    <dbReference type="NCBI Taxonomy" id="2911009"/>
    <lineage>
        <taxon>Bacteria</taxon>
        <taxon>Pseudomonadati</taxon>
        <taxon>Pseudomonadota</taxon>
        <taxon>Alphaproteobacteria</taxon>
        <taxon>Hyphomicrobiales</taxon>
        <taxon>Nitrobacteraceae</taxon>
        <taxon>Bradyrhizobium</taxon>
    </lineage>
</organism>
<sequence>MDISPTSISVKSDSLDSPIYCSDDPIVRAGQEAWGRLSSNMTWDDWKHVGKAHLIGRQKAMTEVRVNRPIGRRYNKAFGAWLREFGFENLNVGDRARLFEVMAHLSEVEAWLATLATSERVRLNHPTVILRKWKGSTVVPDRGAAPKPSPYAKLKSAYAEALEENHRLRRGVEASPGNAWKPTDTASAIADAMLTALSPEKAEATAKEILKRVKERKASGT</sequence>
<protein>
    <submittedName>
        <fullName evidence="1">Uncharacterized protein</fullName>
    </submittedName>
</protein>
<dbReference type="AlphaFoldDB" id="A0A9X1R6A0"/>
<accession>A0A9X1R6A0</accession>
<dbReference type="Proteomes" id="UP001139054">
    <property type="component" value="Unassembled WGS sequence"/>
</dbReference>
<gene>
    <name evidence="1" type="ORF">L6654_03145</name>
</gene>
<evidence type="ECO:0000313" key="1">
    <source>
        <dbReference type="EMBL" id="MCG2625608.1"/>
    </source>
</evidence>
<name>A0A9X1R6A0_9BRAD</name>
<dbReference type="EMBL" id="JAKLTY010000002">
    <property type="protein sequence ID" value="MCG2625608.1"/>
    <property type="molecule type" value="Genomic_DNA"/>
</dbReference>
<dbReference type="RefSeq" id="WP_237889716.1">
    <property type="nucleotide sequence ID" value="NZ_JAKLTY010000002.1"/>
</dbReference>
<reference evidence="1" key="1">
    <citation type="submission" date="2022-01" db="EMBL/GenBank/DDBJ databases">
        <title>Genome sequnece data of strain Bradyrhizobium sp. nov.</title>
        <authorList>
            <person name="Zhang J."/>
        </authorList>
    </citation>
    <scope>NUCLEOTIDE SEQUENCE</scope>
    <source>
        <strain evidence="1">WYCCWR 13023</strain>
    </source>
</reference>